<evidence type="ECO:0000256" key="1">
    <source>
        <dbReference type="SAM" id="SignalP"/>
    </source>
</evidence>
<dbReference type="InterPro" id="IPR036058">
    <property type="entry name" value="Kazal_dom_sf"/>
</dbReference>
<keyword evidence="3" id="KW-1185">Reference proteome</keyword>
<dbReference type="STRING" id="7238.B4IBI7"/>
<feature type="signal peptide" evidence="1">
    <location>
        <begin position="1"/>
        <end position="18"/>
    </location>
</feature>
<gene>
    <name evidence="2" type="primary">Dsec\GM15366</name>
    <name evidence="2" type="ORF">Dsec_GM15366</name>
</gene>
<keyword evidence="1" id="KW-0732">Signal</keyword>
<dbReference type="Proteomes" id="UP000001292">
    <property type="component" value="Unassembled WGS sequence"/>
</dbReference>
<sequence>MKLIILIVFLALLGLAKSQNCNNDCSSIGINYLCGKTVRNGREIRCTFRNPCEMHLHACQKREAPKKCHDVCPMGYRVVCALDVLDGCLRSFASSCVMRMYNCKYQKDYRIIADRACEFISNDELLGMDI</sequence>
<dbReference type="SUPFAM" id="SSF100895">
    <property type="entry name" value="Kazal-type serine protease inhibitors"/>
    <property type="match status" value="1"/>
</dbReference>
<evidence type="ECO:0000313" key="3">
    <source>
        <dbReference type="Proteomes" id="UP000001292"/>
    </source>
</evidence>
<dbReference type="AlphaFoldDB" id="B4IBI7"/>
<reference evidence="2 3" key="1">
    <citation type="journal article" date="2007" name="Nature">
        <title>Evolution of genes and genomes on the Drosophila phylogeny.</title>
        <authorList>
            <consortium name="Drosophila 12 Genomes Consortium"/>
            <person name="Clark A.G."/>
            <person name="Eisen M.B."/>
            <person name="Smith D.R."/>
            <person name="Bergman C.M."/>
            <person name="Oliver B."/>
            <person name="Markow T.A."/>
            <person name="Kaufman T.C."/>
            <person name="Kellis M."/>
            <person name="Gelbart W."/>
            <person name="Iyer V.N."/>
            <person name="Pollard D.A."/>
            <person name="Sackton T.B."/>
            <person name="Larracuente A.M."/>
            <person name="Singh N.D."/>
            <person name="Abad J.P."/>
            <person name="Abt D.N."/>
            <person name="Adryan B."/>
            <person name="Aguade M."/>
            <person name="Akashi H."/>
            <person name="Anderson W.W."/>
            <person name="Aquadro C.F."/>
            <person name="Ardell D.H."/>
            <person name="Arguello R."/>
            <person name="Artieri C.G."/>
            <person name="Barbash D.A."/>
            <person name="Barker D."/>
            <person name="Barsanti P."/>
            <person name="Batterham P."/>
            <person name="Batzoglou S."/>
            <person name="Begun D."/>
            <person name="Bhutkar A."/>
            <person name="Blanco E."/>
            <person name="Bosak S.A."/>
            <person name="Bradley R.K."/>
            <person name="Brand A.D."/>
            <person name="Brent M.R."/>
            <person name="Brooks A.N."/>
            <person name="Brown R.H."/>
            <person name="Butlin R.K."/>
            <person name="Caggese C."/>
            <person name="Calvi B.R."/>
            <person name="Bernardo de Carvalho A."/>
            <person name="Caspi A."/>
            <person name="Castrezana S."/>
            <person name="Celniker S.E."/>
            <person name="Chang J.L."/>
            <person name="Chapple C."/>
            <person name="Chatterji S."/>
            <person name="Chinwalla A."/>
            <person name="Civetta A."/>
            <person name="Clifton S.W."/>
            <person name="Comeron J.M."/>
            <person name="Costello J.C."/>
            <person name="Coyne J.A."/>
            <person name="Daub J."/>
            <person name="David R.G."/>
            <person name="Delcher A.L."/>
            <person name="Delehaunty K."/>
            <person name="Do C.B."/>
            <person name="Ebling H."/>
            <person name="Edwards K."/>
            <person name="Eickbush T."/>
            <person name="Evans J.D."/>
            <person name="Filipski A."/>
            <person name="Findeiss S."/>
            <person name="Freyhult E."/>
            <person name="Fulton L."/>
            <person name="Fulton R."/>
            <person name="Garcia A.C."/>
            <person name="Gardiner A."/>
            <person name="Garfield D.A."/>
            <person name="Garvin B.E."/>
            <person name="Gibson G."/>
            <person name="Gilbert D."/>
            <person name="Gnerre S."/>
            <person name="Godfrey J."/>
            <person name="Good R."/>
            <person name="Gotea V."/>
            <person name="Gravely B."/>
            <person name="Greenberg A.J."/>
            <person name="Griffiths-Jones S."/>
            <person name="Gross S."/>
            <person name="Guigo R."/>
            <person name="Gustafson E.A."/>
            <person name="Haerty W."/>
            <person name="Hahn M.W."/>
            <person name="Halligan D.L."/>
            <person name="Halpern A.L."/>
            <person name="Halter G.M."/>
            <person name="Han M.V."/>
            <person name="Heger A."/>
            <person name="Hillier L."/>
            <person name="Hinrichs A.S."/>
            <person name="Holmes I."/>
            <person name="Hoskins R.A."/>
            <person name="Hubisz M.J."/>
            <person name="Hultmark D."/>
            <person name="Huntley M.A."/>
            <person name="Jaffe D.B."/>
            <person name="Jagadeeshan S."/>
            <person name="Jeck W.R."/>
            <person name="Johnson J."/>
            <person name="Jones C.D."/>
            <person name="Jordan W.C."/>
            <person name="Karpen G.H."/>
            <person name="Kataoka E."/>
            <person name="Keightley P.D."/>
            <person name="Kheradpour P."/>
            <person name="Kirkness E.F."/>
            <person name="Koerich L.B."/>
            <person name="Kristiansen K."/>
            <person name="Kudrna D."/>
            <person name="Kulathinal R.J."/>
            <person name="Kumar S."/>
            <person name="Kwok R."/>
            <person name="Lander E."/>
            <person name="Langley C.H."/>
            <person name="Lapoint R."/>
            <person name="Lazzaro B.P."/>
            <person name="Lee S.J."/>
            <person name="Levesque L."/>
            <person name="Li R."/>
            <person name="Lin C.F."/>
            <person name="Lin M.F."/>
            <person name="Lindblad-Toh K."/>
            <person name="Llopart A."/>
            <person name="Long M."/>
            <person name="Low L."/>
            <person name="Lozovsky E."/>
            <person name="Lu J."/>
            <person name="Luo M."/>
            <person name="Machado C.A."/>
            <person name="Makalowski W."/>
            <person name="Marzo M."/>
            <person name="Matsuda M."/>
            <person name="Matzkin L."/>
            <person name="McAllister B."/>
            <person name="McBride C.S."/>
            <person name="McKernan B."/>
            <person name="McKernan K."/>
            <person name="Mendez-Lago M."/>
            <person name="Minx P."/>
            <person name="Mollenhauer M.U."/>
            <person name="Montooth K."/>
            <person name="Mount S.M."/>
            <person name="Mu X."/>
            <person name="Myers E."/>
            <person name="Negre B."/>
            <person name="Newfeld S."/>
            <person name="Nielsen R."/>
            <person name="Noor M.A."/>
            <person name="O'Grady P."/>
            <person name="Pachter L."/>
            <person name="Papaceit M."/>
            <person name="Parisi M.J."/>
            <person name="Parisi M."/>
            <person name="Parts L."/>
            <person name="Pedersen J.S."/>
            <person name="Pesole G."/>
            <person name="Phillippy A.M."/>
            <person name="Ponting C.P."/>
            <person name="Pop M."/>
            <person name="Porcelli D."/>
            <person name="Powell J.R."/>
            <person name="Prohaska S."/>
            <person name="Pruitt K."/>
            <person name="Puig M."/>
            <person name="Quesneville H."/>
            <person name="Ram K.R."/>
            <person name="Rand D."/>
            <person name="Rasmussen M.D."/>
            <person name="Reed L.K."/>
            <person name="Reenan R."/>
            <person name="Reily A."/>
            <person name="Remington K.A."/>
            <person name="Rieger T.T."/>
            <person name="Ritchie M.G."/>
            <person name="Robin C."/>
            <person name="Rogers Y.H."/>
            <person name="Rohde C."/>
            <person name="Rozas J."/>
            <person name="Rubenfield M.J."/>
            <person name="Ruiz A."/>
            <person name="Russo S."/>
            <person name="Salzberg S.L."/>
            <person name="Sanchez-Gracia A."/>
            <person name="Saranga D.J."/>
            <person name="Sato H."/>
            <person name="Schaeffer S.W."/>
            <person name="Schatz M.C."/>
            <person name="Schlenke T."/>
            <person name="Schwartz R."/>
            <person name="Segarra C."/>
            <person name="Singh R.S."/>
            <person name="Sirot L."/>
            <person name="Sirota M."/>
            <person name="Sisneros N.B."/>
            <person name="Smith C.D."/>
            <person name="Smith T.F."/>
            <person name="Spieth J."/>
            <person name="Stage D.E."/>
            <person name="Stark A."/>
            <person name="Stephan W."/>
            <person name="Strausberg R.L."/>
            <person name="Strempel S."/>
            <person name="Sturgill D."/>
            <person name="Sutton G."/>
            <person name="Sutton G.G."/>
            <person name="Tao W."/>
            <person name="Teichmann S."/>
            <person name="Tobari Y.N."/>
            <person name="Tomimura Y."/>
            <person name="Tsolas J.M."/>
            <person name="Valente V.L."/>
            <person name="Venter E."/>
            <person name="Venter J.C."/>
            <person name="Vicario S."/>
            <person name="Vieira F.G."/>
            <person name="Vilella A.J."/>
            <person name="Villasante A."/>
            <person name="Walenz B."/>
            <person name="Wang J."/>
            <person name="Wasserman M."/>
            <person name="Watts T."/>
            <person name="Wilson D."/>
            <person name="Wilson R.K."/>
            <person name="Wing R.A."/>
            <person name="Wolfner M.F."/>
            <person name="Wong A."/>
            <person name="Wong G.K."/>
            <person name="Wu C.I."/>
            <person name="Wu G."/>
            <person name="Yamamoto D."/>
            <person name="Yang H.P."/>
            <person name="Yang S.P."/>
            <person name="Yorke J.A."/>
            <person name="Yoshida K."/>
            <person name="Zdobnov E."/>
            <person name="Zhang P."/>
            <person name="Zhang Y."/>
            <person name="Zimin A.V."/>
            <person name="Baldwin J."/>
            <person name="Abdouelleil A."/>
            <person name="Abdulkadir J."/>
            <person name="Abebe A."/>
            <person name="Abera B."/>
            <person name="Abreu J."/>
            <person name="Acer S.C."/>
            <person name="Aftuck L."/>
            <person name="Alexander A."/>
            <person name="An P."/>
            <person name="Anderson E."/>
            <person name="Anderson S."/>
            <person name="Arachi H."/>
            <person name="Azer M."/>
            <person name="Bachantsang P."/>
            <person name="Barry A."/>
            <person name="Bayul T."/>
            <person name="Berlin A."/>
            <person name="Bessette D."/>
            <person name="Bloom T."/>
            <person name="Blye J."/>
            <person name="Boguslavskiy L."/>
            <person name="Bonnet C."/>
            <person name="Boukhgalter B."/>
            <person name="Bourzgui I."/>
            <person name="Brown A."/>
            <person name="Cahill P."/>
            <person name="Channer S."/>
            <person name="Cheshatsang Y."/>
            <person name="Chuda L."/>
            <person name="Citroen M."/>
            <person name="Collymore A."/>
            <person name="Cooke P."/>
            <person name="Costello M."/>
            <person name="D'Aco K."/>
            <person name="Daza R."/>
            <person name="De Haan G."/>
            <person name="DeGray S."/>
            <person name="DeMaso C."/>
            <person name="Dhargay N."/>
            <person name="Dooley K."/>
            <person name="Dooley E."/>
            <person name="Doricent M."/>
            <person name="Dorje P."/>
            <person name="Dorjee K."/>
            <person name="Dupes A."/>
            <person name="Elong R."/>
            <person name="Falk J."/>
            <person name="Farina A."/>
            <person name="Faro S."/>
            <person name="Ferguson D."/>
            <person name="Fisher S."/>
            <person name="Foley C.D."/>
            <person name="Franke A."/>
            <person name="Friedrich D."/>
            <person name="Gadbois L."/>
            <person name="Gearin G."/>
            <person name="Gearin C.R."/>
            <person name="Giannoukos G."/>
            <person name="Goode T."/>
            <person name="Graham J."/>
            <person name="Grandbois E."/>
            <person name="Grewal S."/>
            <person name="Gyaltsen K."/>
            <person name="Hafez N."/>
            <person name="Hagos B."/>
            <person name="Hall J."/>
            <person name="Henson C."/>
            <person name="Hollinger A."/>
            <person name="Honan T."/>
            <person name="Huard M.D."/>
            <person name="Hughes L."/>
            <person name="Hurhula B."/>
            <person name="Husby M.E."/>
            <person name="Kamat A."/>
            <person name="Kanga B."/>
            <person name="Kashin S."/>
            <person name="Khazanovich D."/>
            <person name="Kisner P."/>
            <person name="Lance K."/>
            <person name="Lara M."/>
            <person name="Lee W."/>
            <person name="Lennon N."/>
            <person name="Letendre F."/>
            <person name="LeVine R."/>
            <person name="Lipovsky A."/>
            <person name="Liu X."/>
            <person name="Liu J."/>
            <person name="Liu S."/>
            <person name="Lokyitsang T."/>
            <person name="Lokyitsang Y."/>
            <person name="Lubonja R."/>
            <person name="Lui A."/>
            <person name="MacDonald P."/>
            <person name="Magnisalis V."/>
            <person name="Maru K."/>
            <person name="Matthews C."/>
            <person name="McCusker W."/>
            <person name="McDonough S."/>
            <person name="Mehta T."/>
            <person name="Meldrim J."/>
            <person name="Meneus L."/>
            <person name="Mihai O."/>
            <person name="Mihalev A."/>
            <person name="Mihova T."/>
            <person name="Mittelman R."/>
            <person name="Mlenga V."/>
            <person name="Montmayeur A."/>
            <person name="Mulrain L."/>
            <person name="Navidi A."/>
            <person name="Naylor J."/>
            <person name="Negash T."/>
            <person name="Nguyen T."/>
            <person name="Nguyen N."/>
            <person name="Nicol R."/>
            <person name="Norbu C."/>
            <person name="Norbu N."/>
            <person name="Novod N."/>
            <person name="O'Neill B."/>
            <person name="Osman S."/>
            <person name="Markiewicz E."/>
            <person name="Oyono O.L."/>
            <person name="Patti C."/>
            <person name="Phunkhang P."/>
            <person name="Pierre F."/>
            <person name="Priest M."/>
            <person name="Raghuraman S."/>
            <person name="Rege F."/>
            <person name="Reyes R."/>
            <person name="Rise C."/>
            <person name="Rogov P."/>
            <person name="Ross K."/>
            <person name="Ryan E."/>
            <person name="Settipalli S."/>
            <person name="Shea T."/>
            <person name="Sherpa N."/>
            <person name="Shi L."/>
            <person name="Shih D."/>
            <person name="Sparrow T."/>
            <person name="Spaulding J."/>
            <person name="Stalker J."/>
            <person name="Stange-Thomann N."/>
            <person name="Stavropoulos S."/>
            <person name="Stone C."/>
            <person name="Strader C."/>
            <person name="Tesfaye S."/>
            <person name="Thomson T."/>
            <person name="Thoulutsang Y."/>
            <person name="Thoulutsang D."/>
            <person name="Topham K."/>
            <person name="Topping I."/>
            <person name="Tsamla T."/>
            <person name="Vassiliev H."/>
            <person name="Vo A."/>
            <person name="Wangchuk T."/>
            <person name="Wangdi T."/>
            <person name="Weiand M."/>
            <person name="Wilkinson J."/>
            <person name="Wilson A."/>
            <person name="Yadav S."/>
            <person name="Young G."/>
            <person name="Yu Q."/>
            <person name="Zembek L."/>
            <person name="Zhong D."/>
            <person name="Zimmer A."/>
            <person name="Zwirko Z."/>
            <person name="Jaffe D.B."/>
            <person name="Alvarez P."/>
            <person name="Brockman W."/>
            <person name="Butler J."/>
            <person name="Chin C."/>
            <person name="Gnerre S."/>
            <person name="Grabherr M."/>
            <person name="Kleber M."/>
            <person name="Mauceli E."/>
            <person name="MacCallum I."/>
        </authorList>
    </citation>
    <scope>NUCLEOTIDE SEQUENCE [LARGE SCALE GENOMIC DNA]</scope>
    <source>
        <strain evidence="3">Rob3c / Tucson 14021-0248.25</strain>
    </source>
</reference>
<accession>B4IBI7</accession>
<evidence type="ECO:0000313" key="2">
    <source>
        <dbReference type="EMBL" id="EDW44745.1"/>
    </source>
</evidence>
<dbReference type="PhylomeDB" id="B4IBI7"/>
<name>B4IBI7_DROSE</name>
<organism evidence="3">
    <name type="scientific">Drosophila sechellia</name>
    <name type="common">Fruit fly</name>
    <dbReference type="NCBI Taxonomy" id="7238"/>
    <lineage>
        <taxon>Eukaryota</taxon>
        <taxon>Metazoa</taxon>
        <taxon>Ecdysozoa</taxon>
        <taxon>Arthropoda</taxon>
        <taxon>Hexapoda</taxon>
        <taxon>Insecta</taxon>
        <taxon>Pterygota</taxon>
        <taxon>Neoptera</taxon>
        <taxon>Endopterygota</taxon>
        <taxon>Diptera</taxon>
        <taxon>Brachycera</taxon>
        <taxon>Muscomorpha</taxon>
        <taxon>Ephydroidea</taxon>
        <taxon>Drosophilidae</taxon>
        <taxon>Drosophila</taxon>
        <taxon>Sophophora</taxon>
    </lineage>
</organism>
<dbReference type="EMBL" id="CH480827">
    <property type="protein sequence ID" value="EDW44745.1"/>
    <property type="molecule type" value="Genomic_DNA"/>
</dbReference>
<dbReference type="Gene3D" id="3.30.60.30">
    <property type="match status" value="1"/>
</dbReference>
<proteinExistence type="predicted"/>
<dbReference type="HOGENOM" id="CLU_1940305_0_0_1"/>
<protein>
    <submittedName>
        <fullName evidence="2">GM15366</fullName>
    </submittedName>
</protein>
<feature type="chain" id="PRO_5002807072" evidence="1">
    <location>
        <begin position="19"/>
        <end position="130"/>
    </location>
</feature>
<dbReference type="OMA" id="DYLCGKT"/>